<dbReference type="PANTHER" id="PTHR14119">
    <property type="entry name" value="HYDROLASE"/>
    <property type="match status" value="1"/>
</dbReference>
<sequence>MSSSSSLLLVIDAQKKLMPAIHNSVSILHRSAVLLDVARRMAIPRVISEHCSNKIGCTLPFISSVAGEHQIIDKTHFSVADEPNAMKDIAAYGKRQLIIVGAEAHICVLQTAMGFASEGFEVFLVKDAIGSRNPDHVDEAIQRAALSGIHTVNTEMVIFEWLQRADSEQFKQSLPVIKRLSSSPDSLEALELLFG</sequence>
<protein>
    <recommendedName>
        <fullName evidence="1">Isochorismatase-like domain-containing protein</fullName>
    </recommendedName>
</protein>
<dbReference type="STRING" id="1080227.A8L45_02675"/>
<dbReference type="InterPro" id="IPR000868">
    <property type="entry name" value="Isochorismatase-like_dom"/>
</dbReference>
<dbReference type="InterPro" id="IPR036380">
    <property type="entry name" value="Isochorismatase-like_sf"/>
</dbReference>
<dbReference type="Gene3D" id="3.40.50.850">
    <property type="entry name" value="Isochorismatase-like"/>
    <property type="match status" value="1"/>
</dbReference>
<proteinExistence type="predicted"/>
<dbReference type="SUPFAM" id="SSF52499">
    <property type="entry name" value="Isochorismatase-like hydrolases"/>
    <property type="match status" value="1"/>
</dbReference>
<organism evidence="2 3">
    <name type="scientific">Veronia pacifica</name>
    <dbReference type="NCBI Taxonomy" id="1080227"/>
    <lineage>
        <taxon>Bacteria</taxon>
        <taxon>Pseudomonadati</taxon>
        <taxon>Pseudomonadota</taxon>
        <taxon>Gammaproteobacteria</taxon>
        <taxon>Vibrionales</taxon>
        <taxon>Vibrionaceae</taxon>
        <taxon>Veronia</taxon>
    </lineage>
</organism>
<name>A0A1C3ERV9_9GAMM</name>
<evidence type="ECO:0000259" key="1">
    <source>
        <dbReference type="Pfam" id="PF00857"/>
    </source>
</evidence>
<dbReference type="AlphaFoldDB" id="A0A1C3ERV9"/>
<dbReference type="InterPro" id="IPR050993">
    <property type="entry name" value="Isochorismatase_domain"/>
</dbReference>
<reference evidence="2 3" key="1">
    <citation type="submission" date="2016-05" db="EMBL/GenBank/DDBJ databases">
        <title>Genomic Taxonomy of the Vibrionaceae.</title>
        <authorList>
            <person name="Gomez-Gil B."/>
            <person name="Enciso-Ibarra J."/>
        </authorList>
    </citation>
    <scope>NUCLEOTIDE SEQUENCE [LARGE SCALE GENOMIC DNA]</scope>
    <source>
        <strain evidence="2 3">CAIM 1920</strain>
    </source>
</reference>
<evidence type="ECO:0000313" key="2">
    <source>
        <dbReference type="EMBL" id="ODA35989.1"/>
    </source>
</evidence>
<dbReference type="EMBL" id="LYBM01000002">
    <property type="protein sequence ID" value="ODA35989.1"/>
    <property type="molecule type" value="Genomic_DNA"/>
</dbReference>
<dbReference type="Proteomes" id="UP000094936">
    <property type="component" value="Unassembled WGS sequence"/>
</dbReference>
<dbReference type="Pfam" id="PF00857">
    <property type="entry name" value="Isochorismatase"/>
    <property type="match status" value="1"/>
</dbReference>
<gene>
    <name evidence="2" type="ORF">A8L45_02675</name>
</gene>
<comment type="caution">
    <text evidence="2">The sequence shown here is derived from an EMBL/GenBank/DDBJ whole genome shotgun (WGS) entry which is preliminary data.</text>
</comment>
<accession>A0A1C3ERV9</accession>
<dbReference type="PANTHER" id="PTHR14119:SF3">
    <property type="entry name" value="ISOCHORISMATASE DOMAIN-CONTAINING PROTEIN 2"/>
    <property type="match status" value="1"/>
</dbReference>
<keyword evidence="3" id="KW-1185">Reference proteome</keyword>
<feature type="domain" description="Isochorismatase-like" evidence="1">
    <location>
        <begin position="6"/>
        <end position="155"/>
    </location>
</feature>
<evidence type="ECO:0000313" key="3">
    <source>
        <dbReference type="Proteomes" id="UP000094936"/>
    </source>
</evidence>